<dbReference type="Gene3D" id="3.30.160.60">
    <property type="entry name" value="Classic Zinc Finger"/>
    <property type="match status" value="3"/>
</dbReference>
<dbReference type="InterPro" id="IPR051059">
    <property type="entry name" value="VerF-like"/>
</dbReference>
<feature type="compositionally biased region" description="Pro residues" evidence="8">
    <location>
        <begin position="565"/>
        <end position="574"/>
    </location>
</feature>
<dbReference type="GO" id="GO:0000785">
    <property type="term" value="C:chromatin"/>
    <property type="evidence" value="ECO:0007669"/>
    <property type="project" value="TreeGrafter"/>
</dbReference>
<evidence type="ECO:0000259" key="9">
    <source>
        <dbReference type="PROSITE" id="PS50157"/>
    </source>
</evidence>
<reference evidence="10 11" key="1">
    <citation type="submission" date="2015-07" db="EMBL/GenBank/DDBJ databases">
        <authorList>
            <person name="Cajimat M.N.B."/>
            <person name="Milazzo M.L."/>
            <person name="Fulhorst C.F."/>
        </authorList>
    </citation>
    <scope>NUCLEOTIDE SEQUENCE [LARGE SCALE GENOMIC DNA]</scope>
    <source>
        <strain evidence="10">Single colony</strain>
    </source>
</reference>
<dbReference type="InterPro" id="IPR013087">
    <property type="entry name" value="Znf_C2H2_type"/>
</dbReference>
<feature type="region of interest" description="Disordered" evidence="8">
    <location>
        <begin position="138"/>
        <end position="165"/>
    </location>
</feature>
<feature type="region of interest" description="Disordered" evidence="8">
    <location>
        <begin position="560"/>
        <end position="641"/>
    </location>
</feature>
<gene>
    <name evidence="10" type="primary">FGENESH: predicted gene_13.242</name>
    <name evidence="10" type="ORF">BN2166_0064120</name>
</gene>
<evidence type="ECO:0000256" key="7">
    <source>
        <dbReference type="PROSITE-ProRule" id="PRU00042"/>
    </source>
</evidence>
<dbReference type="SMART" id="SM00355">
    <property type="entry name" value="ZnF_C2H2"/>
    <property type="match status" value="4"/>
</dbReference>
<feature type="domain" description="C2H2-type" evidence="9">
    <location>
        <begin position="672"/>
        <end position="701"/>
    </location>
</feature>
<feature type="compositionally biased region" description="Low complexity" evidence="8">
    <location>
        <begin position="138"/>
        <end position="152"/>
    </location>
</feature>
<sequence length="970" mass="102449">MSVSCDFPGPDPSRATYSSYAYPDDTYAYEDGAAYELPVEDYVYDGYLEPSTSSYMHDSIVTTSTASFRTPPPATYRPNYATPAWSASPPSAQYASRHAGLQAPEPQYATYTCRSPLLDADVDFDQYSRSHGSAYASLTSSTSSAYPSQASSGRRSHGGTTYATYTIPAPPPRGIRASTFTCTMCGWIAATGEQYDLHLKAHDGDCLFQCFIGGCEAAYGTAQELHQHSRWHEQRALGSKRSWYSEADAGGYEDAVMIDGQGYLSTPQRNKRMCVEPVTPVTPSVGFAKGLQQRPVTASAMPYQSSSGMNDSPMFTFQPEQPPFNRAVSYDCGPRKKASQSSLSGRATYEVVHPLPKQSSTSSSSRVLPTFTLPASPATSHTSSYATYPPSIDSTYSTPRTRATHFPRQQRLASPLQIPSSAPVDQGRFQPYPDVESSSMGISYSLPHPPTQGRTIHSRRREKPMSTYAQEQVVDEGYATNRVPQVLQSPVSPAVPLYGNGPALVPIPGTPTSTGQAHSAHSSRAPSPAASRRSSGASSGYTSAQAALVSAASMNRLLSRMTAPPSTPPPPPQQPSAGSNYESSSVAKPAHPSRPSTPDAATSTVADKPKEPKHLVSAIHPRYRQTSPPTPSDSPDKPRRLHKCEFEGCGKEFKRLEHVKRHERTHTLEKPFMCDFPGCNRFFSRNDNLAQHRKTHAKNGKTTRLLHARIAAEELKRSLPVPLQPCTVTWPIGSKVDVNWLGPPPGNVSVSLASNIGGPTYVIAPNVPATSQEGYCDAGYGLGVVAPGHECGRVEFVVPDGWKQMTNYTIVVQSLSDSSLAGYTDMINITAPNASSPSAVPAAQIPSGTVASLVTIPAPTSTNVGASVAYTGKIPAPTAVTGAPSSSASSGSSSSRASSASGSSLRVMSLSSAGSSGGSSAGVAAQSASASGSRTSAASSPSQTGGAAGPLVKKTGAALAVVACTVAYFF</sequence>
<keyword evidence="3" id="KW-0677">Repeat</keyword>
<dbReference type="SUPFAM" id="SSF57667">
    <property type="entry name" value="beta-beta-alpha zinc fingers"/>
    <property type="match status" value="2"/>
</dbReference>
<feature type="compositionally biased region" description="Low complexity" evidence="8">
    <location>
        <begin position="516"/>
        <end position="542"/>
    </location>
</feature>
<dbReference type="EMBL" id="CWKI01000013">
    <property type="protein sequence ID" value="CTR10551.1"/>
    <property type="molecule type" value="Genomic_DNA"/>
</dbReference>
<name>A0A0K3CTK2_RHOTO</name>
<evidence type="ECO:0000313" key="11">
    <source>
        <dbReference type="Proteomes" id="UP000199069"/>
    </source>
</evidence>
<evidence type="ECO:0000256" key="4">
    <source>
        <dbReference type="ARBA" id="ARBA00022771"/>
    </source>
</evidence>
<feature type="region of interest" description="Disordered" evidence="8">
    <location>
        <begin position="506"/>
        <end position="542"/>
    </location>
</feature>
<evidence type="ECO:0000313" key="10">
    <source>
        <dbReference type="EMBL" id="CTR10551.1"/>
    </source>
</evidence>
<comment type="subcellular location">
    <subcellularLocation>
        <location evidence="1">Nucleus</location>
    </subcellularLocation>
</comment>
<feature type="domain" description="C2H2-type" evidence="9">
    <location>
        <begin position="642"/>
        <end position="671"/>
    </location>
</feature>
<accession>A0A0K3CTK2</accession>
<evidence type="ECO:0000256" key="2">
    <source>
        <dbReference type="ARBA" id="ARBA00022723"/>
    </source>
</evidence>
<evidence type="ECO:0000256" key="6">
    <source>
        <dbReference type="ARBA" id="ARBA00023242"/>
    </source>
</evidence>
<dbReference type="GO" id="GO:0008270">
    <property type="term" value="F:zinc ion binding"/>
    <property type="evidence" value="ECO:0007669"/>
    <property type="project" value="UniProtKB-KW"/>
</dbReference>
<dbReference type="PANTHER" id="PTHR40626:SF11">
    <property type="entry name" value="ZINC FINGER PROTEIN YPR022C"/>
    <property type="match status" value="1"/>
</dbReference>
<dbReference type="STRING" id="5286.A0A0K3CTK2"/>
<evidence type="ECO:0000256" key="8">
    <source>
        <dbReference type="SAM" id="MobiDB-lite"/>
    </source>
</evidence>
<evidence type="ECO:0000256" key="1">
    <source>
        <dbReference type="ARBA" id="ARBA00004123"/>
    </source>
</evidence>
<dbReference type="Pfam" id="PF00096">
    <property type="entry name" value="zf-C2H2"/>
    <property type="match status" value="2"/>
</dbReference>
<feature type="compositionally biased region" description="Polar residues" evidence="8">
    <location>
        <begin position="377"/>
        <end position="401"/>
    </location>
</feature>
<dbReference type="PROSITE" id="PS50157">
    <property type="entry name" value="ZINC_FINGER_C2H2_2"/>
    <property type="match status" value="2"/>
</dbReference>
<dbReference type="AlphaFoldDB" id="A0A0K3CTK2"/>
<dbReference type="PANTHER" id="PTHR40626">
    <property type="entry name" value="MIP31509P"/>
    <property type="match status" value="1"/>
</dbReference>
<dbReference type="GO" id="GO:0005634">
    <property type="term" value="C:nucleus"/>
    <property type="evidence" value="ECO:0007669"/>
    <property type="project" value="UniProtKB-SubCell"/>
</dbReference>
<feature type="region of interest" description="Disordered" evidence="8">
    <location>
        <begin position="880"/>
        <end position="900"/>
    </location>
</feature>
<feature type="compositionally biased region" description="Polar residues" evidence="8">
    <location>
        <begin position="594"/>
        <end position="605"/>
    </location>
</feature>
<protein>
    <submittedName>
        <fullName evidence="10">BY PROTMAP: gi|342319541|gb|EGU11489.1| Proteophosphoglycan ppg4 [Rhodotorula glutinis ATCC 204091]</fullName>
    </submittedName>
</protein>
<feature type="region of interest" description="Disordered" evidence="8">
    <location>
        <begin position="375"/>
        <end position="467"/>
    </location>
</feature>
<organism evidence="10 11">
    <name type="scientific">Rhodotorula toruloides</name>
    <name type="common">Yeast</name>
    <name type="synonym">Rhodosporidium toruloides</name>
    <dbReference type="NCBI Taxonomy" id="5286"/>
    <lineage>
        <taxon>Eukaryota</taxon>
        <taxon>Fungi</taxon>
        <taxon>Dikarya</taxon>
        <taxon>Basidiomycota</taxon>
        <taxon>Pucciniomycotina</taxon>
        <taxon>Microbotryomycetes</taxon>
        <taxon>Sporidiobolales</taxon>
        <taxon>Sporidiobolaceae</taxon>
        <taxon>Rhodotorula</taxon>
    </lineage>
</organism>
<keyword evidence="6" id="KW-0539">Nucleus</keyword>
<evidence type="ECO:0000256" key="5">
    <source>
        <dbReference type="ARBA" id="ARBA00022833"/>
    </source>
</evidence>
<keyword evidence="11" id="KW-1185">Reference proteome</keyword>
<dbReference type="Proteomes" id="UP000199069">
    <property type="component" value="Unassembled WGS sequence"/>
</dbReference>
<keyword evidence="5" id="KW-0862">Zinc</keyword>
<dbReference type="GO" id="GO:0000981">
    <property type="term" value="F:DNA-binding transcription factor activity, RNA polymerase II-specific"/>
    <property type="evidence" value="ECO:0007669"/>
    <property type="project" value="InterPro"/>
</dbReference>
<keyword evidence="2" id="KW-0479">Metal-binding</keyword>
<keyword evidence="4 7" id="KW-0863">Zinc-finger</keyword>
<dbReference type="GO" id="GO:0000978">
    <property type="term" value="F:RNA polymerase II cis-regulatory region sequence-specific DNA binding"/>
    <property type="evidence" value="ECO:0007669"/>
    <property type="project" value="InterPro"/>
</dbReference>
<dbReference type="InterPro" id="IPR036236">
    <property type="entry name" value="Znf_C2H2_sf"/>
</dbReference>
<dbReference type="PROSITE" id="PS00028">
    <property type="entry name" value="ZINC_FINGER_C2H2_1"/>
    <property type="match status" value="3"/>
</dbReference>
<proteinExistence type="predicted"/>
<evidence type="ECO:0000256" key="3">
    <source>
        <dbReference type="ARBA" id="ARBA00022737"/>
    </source>
</evidence>